<proteinExistence type="predicted"/>
<gene>
    <name evidence="1" type="ORF">AX774_g2554</name>
</gene>
<accession>A0A1R1PSR0</accession>
<dbReference type="AlphaFoldDB" id="A0A1R1PSR0"/>
<sequence>MDELSSDSNCNTLLEYNIPGSDDYANIGSITDNKMEIEIGVLSESDEESDEYLVEPDPDDIFEEGVTHGFLIFRLMFHSYYTVYLLEFSSMDISPVISVVWDSLDASHREVFKDLADSINSALQKGEYLGTLKNLLDTRQRL</sequence>
<evidence type="ECO:0000313" key="2">
    <source>
        <dbReference type="Proteomes" id="UP000188320"/>
    </source>
</evidence>
<dbReference type="EMBL" id="LSSK01000283">
    <property type="protein sequence ID" value="OMH83933.1"/>
    <property type="molecule type" value="Genomic_DNA"/>
</dbReference>
<evidence type="ECO:0000313" key="1">
    <source>
        <dbReference type="EMBL" id="OMH83933.1"/>
    </source>
</evidence>
<protein>
    <submittedName>
        <fullName evidence="1">Uncharacterized protein</fullName>
    </submittedName>
</protein>
<name>A0A1R1PSR0_ZANCU</name>
<keyword evidence="2" id="KW-1185">Reference proteome</keyword>
<comment type="caution">
    <text evidence="1">The sequence shown here is derived from an EMBL/GenBank/DDBJ whole genome shotgun (WGS) entry which is preliminary data.</text>
</comment>
<reference evidence="2" key="1">
    <citation type="submission" date="2017-01" db="EMBL/GenBank/DDBJ databases">
        <authorList>
            <person name="Wang Y."/>
            <person name="White M."/>
            <person name="Kvist S."/>
            <person name="Moncalvo J.-M."/>
        </authorList>
    </citation>
    <scope>NUCLEOTIDE SEQUENCE [LARGE SCALE GENOMIC DNA]</scope>
    <source>
        <strain evidence="2">COL-18-3</strain>
    </source>
</reference>
<dbReference type="Proteomes" id="UP000188320">
    <property type="component" value="Unassembled WGS sequence"/>
</dbReference>
<organism evidence="1 2">
    <name type="scientific">Zancudomyces culisetae</name>
    <name type="common">Gut fungus</name>
    <name type="synonym">Smittium culisetae</name>
    <dbReference type="NCBI Taxonomy" id="1213189"/>
    <lineage>
        <taxon>Eukaryota</taxon>
        <taxon>Fungi</taxon>
        <taxon>Fungi incertae sedis</taxon>
        <taxon>Zoopagomycota</taxon>
        <taxon>Kickxellomycotina</taxon>
        <taxon>Harpellomycetes</taxon>
        <taxon>Harpellales</taxon>
        <taxon>Legeriomycetaceae</taxon>
        <taxon>Zancudomyces</taxon>
    </lineage>
</organism>